<sequence>MEIITVTKDNLDQEHICCAISNNKDCQVSAKKSWLADRFDDGLVFKKGDVRGKCFIEYIPAEKAWAPIIADGYMYIDCLWVSGQFKGHGNSNLLLEECIKDSKEKGKNGLLVLSSKKKMPFLSDPKYLKYKGFQLADTAKPYYELLYLPFDKVAAKPRFKDSVKSPKVEEQGFVLYYTHQCPYTAKYVPLIEAVAKEKNVPFKAIRFKTSEQAQNAFAPFTSYSLFFNGEFVTNEILSDKKFQKIISCQHI</sequence>
<dbReference type="InterPro" id="IPR025685">
    <property type="entry name" value="YoaP-like_dom"/>
</dbReference>
<dbReference type="Gene3D" id="3.40.630.30">
    <property type="match status" value="1"/>
</dbReference>
<dbReference type="SUPFAM" id="SSF55729">
    <property type="entry name" value="Acyl-CoA N-acyltransferases (Nat)"/>
    <property type="match status" value="1"/>
</dbReference>
<name>A0A644Z5A7_9ZZZZ</name>
<comment type="caution">
    <text evidence="2">The sequence shown here is derived from an EMBL/GenBank/DDBJ whole genome shotgun (WGS) entry which is preliminary data.</text>
</comment>
<gene>
    <name evidence="2" type="ORF">SDC9_82342</name>
</gene>
<dbReference type="InterPro" id="IPR016181">
    <property type="entry name" value="Acyl_CoA_acyltransferase"/>
</dbReference>
<evidence type="ECO:0000259" key="1">
    <source>
        <dbReference type="Pfam" id="PF14268"/>
    </source>
</evidence>
<feature type="domain" description="YoaP-like" evidence="1">
    <location>
        <begin position="201"/>
        <end position="244"/>
    </location>
</feature>
<dbReference type="EMBL" id="VSSQ01007385">
    <property type="protein sequence ID" value="MPM35749.1"/>
    <property type="molecule type" value="Genomic_DNA"/>
</dbReference>
<organism evidence="2">
    <name type="scientific">bioreactor metagenome</name>
    <dbReference type="NCBI Taxonomy" id="1076179"/>
    <lineage>
        <taxon>unclassified sequences</taxon>
        <taxon>metagenomes</taxon>
        <taxon>ecological metagenomes</taxon>
    </lineage>
</organism>
<proteinExistence type="predicted"/>
<evidence type="ECO:0000313" key="2">
    <source>
        <dbReference type="EMBL" id="MPM35749.1"/>
    </source>
</evidence>
<reference evidence="2" key="1">
    <citation type="submission" date="2019-08" db="EMBL/GenBank/DDBJ databases">
        <authorList>
            <person name="Kucharzyk K."/>
            <person name="Murdoch R.W."/>
            <person name="Higgins S."/>
            <person name="Loffler F."/>
        </authorList>
    </citation>
    <scope>NUCLEOTIDE SEQUENCE</scope>
</reference>
<dbReference type="Pfam" id="PF14268">
    <property type="entry name" value="YoaP"/>
    <property type="match status" value="1"/>
</dbReference>
<dbReference type="AlphaFoldDB" id="A0A644Z5A7"/>
<accession>A0A644Z5A7</accession>
<protein>
    <recommendedName>
        <fullName evidence="1">YoaP-like domain-containing protein</fullName>
    </recommendedName>
</protein>